<evidence type="ECO:0000259" key="1">
    <source>
        <dbReference type="Pfam" id="PF00534"/>
    </source>
</evidence>
<dbReference type="AlphaFoldDB" id="A0A6N2VU77"/>
<name>A0A6N2VU77_9BACE</name>
<dbReference type="InterPro" id="IPR001296">
    <property type="entry name" value="Glyco_trans_1"/>
</dbReference>
<dbReference type="EC" id="2.4.-.-" evidence="2"/>
<evidence type="ECO:0000313" key="2">
    <source>
        <dbReference type="EMBL" id="VYT33560.1"/>
    </source>
</evidence>
<feature type="domain" description="Glycosyl transferase family 1" evidence="1">
    <location>
        <begin position="4"/>
        <end position="70"/>
    </location>
</feature>
<dbReference type="GO" id="GO:0016757">
    <property type="term" value="F:glycosyltransferase activity"/>
    <property type="evidence" value="ECO:0007669"/>
    <property type="project" value="UniProtKB-KW"/>
</dbReference>
<gene>
    <name evidence="2" type="primary">epsF_2</name>
    <name evidence="2" type="ORF">BFLFYP10_02476</name>
</gene>
<sequence length="124" mass="14148">MRQECIQYAKDNGIFNKIQFIDKDSEMSTYYQTADVFLLPSFYEGLGIVLIEAQATKCPCLTSSEVPDLADCGMVHYKRLDDGAASWAKVIDELLNTEMSIDQDKLDQFSSKRTAEIVYEAYEY</sequence>
<keyword evidence="2" id="KW-0328">Glycosyltransferase</keyword>
<accession>A0A6N2VU77</accession>
<dbReference type="RefSeq" id="WP_156730205.1">
    <property type="nucleotide sequence ID" value="NZ_CACRSZ010000056.1"/>
</dbReference>
<dbReference type="PANTHER" id="PTHR12526">
    <property type="entry name" value="GLYCOSYLTRANSFERASE"/>
    <property type="match status" value="1"/>
</dbReference>
<dbReference type="Pfam" id="PF00534">
    <property type="entry name" value="Glycos_transf_1"/>
    <property type="match status" value="1"/>
</dbReference>
<dbReference type="SUPFAM" id="SSF53756">
    <property type="entry name" value="UDP-Glycosyltransferase/glycogen phosphorylase"/>
    <property type="match status" value="1"/>
</dbReference>
<reference evidence="2" key="1">
    <citation type="submission" date="2019-11" db="EMBL/GenBank/DDBJ databases">
        <authorList>
            <person name="Feng L."/>
        </authorList>
    </citation>
    <scope>NUCLEOTIDE SEQUENCE</scope>
    <source>
        <strain evidence="2">BfaecisLFYP10</strain>
    </source>
</reference>
<organism evidence="2">
    <name type="scientific">Bacteroides faecis</name>
    <dbReference type="NCBI Taxonomy" id="674529"/>
    <lineage>
        <taxon>Bacteria</taxon>
        <taxon>Pseudomonadati</taxon>
        <taxon>Bacteroidota</taxon>
        <taxon>Bacteroidia</taxon>
        <taxon>Bacteroidales</taxon>
        <taxon>Bacteroidaceae</taxon>
        <taxon>Bacteroides</taxon>
    </lineage>
</organism>
<protein>
    <submittedName>
        <fullName evidence="2">Glycosyltransferase EpsF</fullName>
        <ecNumber evidence="2">2.4.-.-</ecNumber>
    </submittedName>
</protein>
<dbReference type="Gene3D" id="3.40.50.2000">
    <property type="entry name" value="Glycogen Phosphorylase B"/>
    <property type="match status" value="1"/>
</dbReference>
<dbReference type="EMBL" id="CACRSZ010000056">
    <property type="protein sequence ID" value="VYT33560.1"/>
    <property type="molecule type" value="Genomic_DNA"/>
</dbReference>
<proteinExistence type="predicted"/>
<keyword evidence="2" id="KW-0808">Transferase</keyword>